<evidence type="ECO:0000313" key="3">
    <source>
        <dbReference type="Proteomes" id="UP000067243"/>
    </source>
</evidence>
<proteinExistence type="predicted"/>
<accession>A0A0K1P637</accession>
<feature type="transmembrane region" description="Helical" evidence="1">
    <location>
        <begin position="153"/>
        <end position="171"/>
    </location>
</feature>
<protein>
    <recommendedName>
        <fullName evidence="4">Transmembrane protein</fullName>
    </recommendedName>
</protein>
<feature type="transmembrane region" description="Helical" evidence="1">
    <location>
        <begin position="247"/>
        <end position="273"/>
    </location>
</feature>
<dbReference type="STRING" id="216946.STURO_v1c01350"/>
<dbReference type="AlphaFoldDB" id="A0A0K1P637"/>
<feature type="transmembrane region" description="Helical" evidence="1">
    <location>
        <begin position="9"/>
        <end position="29"/>
    </location>
</feature>
<dbReference type="EMBL" id="CP012328">
    <property type="protein sequence ID" value="AKU79382.1"/>
    <property type="molecule type" value="Genomic_DNA"/>
</dbReference>
<evidence type="ECO:0008006" key="4">
    <source>
        <dbReference type="Google" id="ProtNLM"/>
    </source>
</evidence>
<gene>
    <name evidence="2" type="ORF">STURON_00136</name>
</gene>
<dbReference type="OrthoDB" id="390280at2"/>
<name>A0A0K1P637_9MOLU</name>
<feature type="transmembrane region" description="Helical" evidence="1">
    <location>
        <begin position="84"/>
        <end position="106"/>
    </location>
</feature>
<sequence>MKINKNLEFSIKFILLISMILFLIFDFLLQMYDPKINMYGIPIYDRIDIYFAYFTTQSNYIVVGYLFIAILYKQIYNKNLSLGVELAITVYITLTMVVFWIGIFSLQGDDDKTNIPNWISTVVLHLIIPLIMIGYFIISCGNFYISFKKHLKFTYVAITCYPLMYLLFILIRGNYRFKQYSPSFFNDIYSNKDHWIWNYFWTSSNGVIDSNVKYDSQMWYPYWFLNLNSYELKTGDKIWSTNMNHPYWVTVTLFVIAVFCVASLVTGLQFLYLKINNDKYYSWHDVNDNLLTIEEYKKRKLRIKLIRKENIRILKEMILLNNTKMLMFKKHIKKLPSDAKIETLNYYNKLLDAEKYLFYSYRKKVKLDKQNYKKYIKHLLQNVSFKDRLFVKDNLREAERFKKLIKKGIIISRSQYVD</sequence>
<dbReference type="PATRIC" id="fig|216946.3.peg.135"/>
<keyword evidence="1" id="KW-1133">Transmembrane helix</keyword>
<evidence type="ECO:0000313" key="2">
    <source>
        <dbReference type="EMBL" id="AKU79382.1"/>
    </source>
</evidence>
<dbReference type="Proteomes" id="UP000067243">
    <property type="component" value="Chromosome"/>
</dbReference>
<keyword evidence="1" id="KW-0812">Transmembrane</keyword>
<dbReference type="RefSeq" id="WP_075047989.1">
    <property type="nucleotide sequence ID" value="NZ_CP012328.1"/>
</dbReference>
<dbReference type="KEGG" id="stur:STURON_00136"/>
<keyword evidence="3" id="KW-1185">Reference proteome</keyword>
<organism evidence="2 3">
    <name type="scientific">Spiroplasma turonicum</name>
    <dbReference type="NCBI Taxonomy" id="216946"/>
    <lineage>
        <taxon>Bacteria</taxon>
        <taxon>Bacillati</taxon>
        <taxon>Mycoplasmatota</taxon>
        <taxon>Mollicutes</taxon>
        <taxon>Entomoplasmatales</taxon>
        <taxon>Spiroplasmataceae</taxon>
        <taxon>Spiroplasma</taxon>
    </lineage>
</organism>
<feature type="transmembrane region" description="Helical" evidence="1">
    <location>
        <begin position="118"/>
        <end position="141"/>
    </location>
</feature>
<feature type="transmembrane region" description="Helical" evidence="1">
    <location>
        <begin position="49"/>
        <end position="72"/>
    </location>
</feature>
<reference evidence="2 3" key="1">
    <citation type="journal article" date="2015" name="Genome Announc.">
        <title>Complete Genome Sequence of Spiroplasma turonicum Strain Tab4cT, a Parasite of a Horse Fly, Haematopota sp. (Diptera: Tabanidae).</title>
        <authorList>
            <person name="Davis R.E."/>
            <person name="Shao J."/>
            <person name="Zhao Y."/>
            <person name="Gasparich G.E."/>
            <person name="Gaynor B.J."/>
            <person name="Donofrio N."/>
        </authorList>
    </citation>
    <scope>NUCLEOTIDE SEQUENCE [LARGE SCALE GENOMIC DNA]</scope>
    <source>
        <strain evidence="2 3">Tab4c</strain>
    </source>
</reference>
<evidence type="ECO:0000256" key="1">
    <source>
        <dbReference type="SAM" id="Phobius"/>
    </source>
</evidence>
<keyword evidence="1" id="KW-0472">Membrane</keyword>